<organism evidence="1 2">
    <name type="scientific">Penicillium fimorum</name>
    <dbReference type="NCBI Taxonomy" id="1882269"/>
    <lineage>
        <taxon>Eukaryota</taxon>
        <taxon>Fungi</taxon>
        <taxon>Dikarya</taxon>
        <taxon>Ascomycota</taxon>
        <taxon>Pezizomycotina</taxon>
        <taxon>Eurotiomycetes</taxon>
        <taxon>Eurotiomycetidae</taxon>
        <taxon>Eurotiales</taxon>
        <taxon>Aspergillaceae</taxon>
        <taxon>Penicillium</taxon>
    </lineage>
</organism>
<dbReference type="EMBL" id="JAPWDS010000001">
    <property type="protein sequence ID" value="KAJ5520022.1"/>
    <property type="molecule type" value="Genomic_DNA"/>
</dbReference>
<dbReference type="AlphaFoldDB" id="A0A9W9Y4B8"/>
<dbReference type="Proteomes" id="UP001149954">
    <property type="component" value="Unassembled WGS sequence"/>
</dbReference>
<protein>
    <submittedName>
        <fullName evidence="1">Uncharacterized protein</fullName>
    </submittedName>
</protein>
<evidence type="ECO:0000313" key="2">
    <source>
        <dbReference type="Proteomes" id="UP001149954"/>
    </source>
</evidence>
<proteinExistence type="predicted"/>
<gene>
    <name evidence="1" type="ORF">N7463_000475</name>
</gene>
<name>A0A9W9Y4B8_9EURO</name>
<comment type="caution">
    <text evidence="1">The sequence shown here is derived from an EMBL/GenBank/DDBJ whole genome shotgun (WGS) entry which is preliminary data.</text>
</comment>
<keyword evidence="2" id="KW-1185">Reference proteome</keyword>
<accession>A0A9W9Y4B8</accession>
<reference evidence="1" key="2">
    <citation type="journal article" date="2023" name="IMA Fungus">
        <title>Comparative genomic study of the Penicillium genus elucidates a diverse pangenome and 15 lateral gene transfer events.</title>
        <authorList>
            <person name="Petersen C."/>
            <person name="Sorensen T."/>
            <person name="Nielsen M.R."/>
            <person name="Sondergaard T.E."/>
            <person name="Sorensen J.L."/>
            <person name="Fitzpatrick D.A."/>
            <person name="Frisvad J.C."/>
            <person name="Nielsen K.L."/>
        </authorList>
    </citation>
    <scope>NUCLEOTIDE SEQUENCE</scope>
    <source>
        <strain evidence="1">IBT 29495</strain>
    </source>
</reference>
<reference evidence="1" key="1">
    <citation type="submission" date="2022-12" db="EMBL/GenBank/DDBJ databases">
        <authorList>
            <person name="Petersen C."/>
        </authorList>
    </citation>
    <scope>NUCLEOTIDE SEQUENCE</scope>
    <source>
        <strain evidence="1">IBT 29495</strain>
    </source>
</reference>
<evidence type="ECO:0000313" key="1">
    <source>
        <dbReference type="EMBL" id="KAJ5520022.1"/>
    </source>
</evidence>
<sequence>MEVLADGPRPIPSPSDAQLEELFVLTNRAHARAAACNQTEHEITCIQNTLGAALAADKLDLEMMLERALENGRQCLIQLDAEDEDDNLAAINIWKQVG</sequence>